<dbReference type="PANTHER" id="PTHR16266:SF17">
    <property type="entry name" value="BRWD3"/>
    <property type="match status" value="1"/>
</dbReference>
<dbReference type="InterPro" id="IPR052060">
    <property type="entry name" value="Bromo_WD_repeat"/>
</dbReference>
<dbReference type="Pfam" id="PF25313">
    <property type="entry name" value="BRWD_AD"/>
    <property type="match status" value="1"/>
</dbReference>
<dbReference type="InterPro" id="IPR001487">
    <property type="entry name" value="Bromodomain"/>
</dbReference>
<evidence type="ECO:0000259" key="7">
    <source>
        <dbReference type="PROSITE" id="PS50014"/>
    </source>
</evidence>
<dbReference type="EMBL" id="JBEDNZ010000031">
    <property type="protein sequence ID" value="KAL0808741.1"/>
    <property type="molecule type" value="Genomic_DNA"/>
</dbReference>
<feature type="repeat" description="WD" evidence="5">
    <location>
        <begin position="234"/>
        <end position="275"/>
    </location>
</feature>
<proteinExistence type="predicted"/>
<dbReference type="InterPro" id="IPR015943">
    <property type="entry name" value="WD40/YVTN_repeat-like_dom_sf"/>
</dbReference>
<feature type="compositionally biased region" description="Low complexity" evidence="6">
    <location>
        <begin position="776"/>
        <end position="794"/>
    </location>
</feature>
<dbReference type="Proteomes" id="UP001549921">
    <property type="component" value="Unassembled WGS sequence"/>
</dbReference>
<evidence type="ECO:0000256" key="4">
    <source>
        <dbReference type="PROSITE-ProRule" id="PRU00035"/>
    </source>
</evidence>
<dbReference type="Pfam" id="PF00439">
    <property type="entry name" value="Bromodomain"/>
    <property type="match status" value="2"/>
</dbReference>
<dbReference type="PRINTS" id="PR00503">
    <property type="entry name" value="BROMODOMAIN"/>
</dbReference>
<dbReference type="InterPro" id="IPR001680">
    <property type="entry name" value="WD40_rpt"/>
</dbReference>
<keyword evidence="2" id="KW-0677">Repeat</keyword>
<organism evidence="8 9">
    <name type="scientific">Loxostege sticticalis</name>
    <name type="common">Beet webworm moth</name>
    <dbReference type="NCBI Taxonomy" id="481309"/>
    <lineage>
        <taxon>Eukaryota</taxon>
        <taxon>Metazoa</taxon>
        <taxon>Ecdysozoa</taxon>
        <taxon>Arthropoda</taxon>
        <taxon>Hexapoda</taxon>
        <taxon>Insecta</taxon>
        <taxon>Pterygota</taxon>
        <taxon>Neoptera</taxon>
        <taxon>Endopterygota</taxon>
        <taxon>Lepidoptera</taxon>
        <taxon>Glossata</taxon>
        <taxon>Ditrysia</taxon>
        <taxon>Pyraloidea</taxon>
        <taxon>Crambidae</taxon>
        <taxon>Pyraustinae</taxon>
        <taxon>Loxostege</taxon>
    </lineage>
</organism>
<gene>
    <name evidence="8" type="ORF">ABMA28_013169</name>
</gene>
<feature type="compositionally biased region" description="Pro residues" evidence="6">
    <location>
        <begin position="729"/>
        <end position="744"/>
    </location>
</feature>
<evidence type="ECO:0000313" key="9">
    <source>
        <dbReference type="Proteomes" id="UP001549921"/>
    </source>
</evidence>
<dbReference type="Gene3D" id="1.20.920.10">
    <property type="entry name" value="Bromodomain-like"/>
    <property type="match status" value="2"/>
</dbReference>
<dbReference type="InterPro" id="IPR019775">
    <property type="entry name" value="WD40_repeat_CS"/>
</dbReference>
<reference evidence="8 9" key="1">
    <citation type="submission" date="2024-06" db="EMBL/GenBank/DDBJ databases">
        <title>A chromosome-level genome assembly of beet webworm, Loxostege sticticalis.</title>
        <authorList>
            <person name="Zhang Y."/>
        </authorList>
    </citation>
    <scope>NUCLEOTIDE SEQUENCE [LARGE SCALE GENOMIC DNA]</scope>
    <source>
        <strain evidence="8">AQ028</strain>
        <tissue evidence="8">Male pupae</tissue>
    </source>
</reference>
<feature type="domain" description="Bromo" evidence="7">
    <location>
        <begin position="1102"/>
        <end position="1172"/>
    </location>
</feature>
<evidence type="ECO:0000256" key="5">
    <source>
        <dbReference type="PROSITE-ProRule" id="PRU00221"/>
    </source>
</evidence>
<dbReference type="Pfam" id="PF25437">
    <property type="entry name" value="BRWD1_N"/>
    <property type="match status" value="1"/>
</dbReference>
<evidence type="ECO:0000313" key="8">
    <source>
        <dbReference type="EMBL" id="KAL0808741.1"/>
    </source>
</evidence>
<feature type="repeat" description="WD" evidence="5">
    <location>
        <begin position="192"/>
        <end position="233"/>
    </location>
</feature>
<dbReference type="PROSITE" id="PS00678">
    <property type="entry name" value="WD_REPEATS_1"/>
    <property type="match status" value="1"/>
</dbReference>
<feature type="compositionally biased region" description="Basic and acidic residues" evidence="6">
    <location>
        <begin position="1563"/>
        <end position="1580"/>
    </location>
</feature>
<dbReference type="InterPro" id="IPR057451">
    <property type="entry name" value="BRWD/PHIP_AD"/>
</dbReference>
<feature type="region of interest" description="Disordered" evidence="6">
    <location>
        <begin position="1328"/>
        <end position="1720"/>
    </location>
</feature>
<dbReference type="CDD" id="cd00200">
    <property type="entry name" value="WD40"/>
    <property type="match status" value="1"/>
</dbReference>
<feature type="compositionally biased region" description="Basic residues" evidence="6">
    <location>
        <begin position="1607"/>
        <end position="1625"/>
    </location>
</feature>
<feature type="compositionally biased region" description="Basic residues" evidence="6">
    <location>
        <begin position="1337"/>
        <end position="1355"/>
    </location>
</feature>
<accession>A0ABD0S7Q6</accession>
<feature type="compositionally biased region" description="Basic residues" evidence="6">
    <location>
        <begin position="1415"/>
        <end position="1427"/>
    </location>
</feature>
<feature type="compositionally biased region" description="Low complexity" evidence="6">
    <location>
        <begin position="1455"/>
        <end position="1464"/>
    </location>
</feature>
<feature type="compositionally biased region" description="Low complexity" evidence="6">
    <location>
        <begin position="100"/>
        <end position="117"/>
    </location>
</feature>
<feature type="region of interest" description="Disordered" evidence="6">
    <location>
        <begin position="712"/>
        <end position="854"/>
    </location>
</feature>
<feature type="compositionally biased region" description="Polar residues" evidence="6">
    <location>
        <begin position="1440"/>
        <end position="1454"/>
    </location>
</feature>
<name>A0ABD0S7Q6_LOXSC</name>
<comment type="caution">
    <text evidence="8">The sequence shown here is derived from an EMBL/GenBank/DDBJ whole genome shotgun (WGS) entry which is preliminary data.</text>
</comment>
<dbReference type="SMART" id="SM00297">
    <property type="entry name" value="BROMO"/>
    <property type="match status" value="2"/>
</dbReference>
<keyword evidence="3 4" id="KW-0103">Bromodomain</keyword>
<feature type="repeat" description="WD" evidence="5">
    <location>
        <begin position="466"/>
        <end position="508"/>
    </location>
</feature>
<feature type="repeat" description="WD" evidence="5">
    <location>
        <begin position="276"/>
        <end position="320"/>
    </location>
</feature>
<dbReference type="PANTHER" id="PTHR16266">
    <property type="entry name" value="WD REPEAT DOMAIN 9"/>
    <property type="match status" value="1"/>
</dbReference>
<feature type="domain" description="Bromo" evidence="7">
    <location>
        <begin position="1241"/>
        <end position="1311"/>
    </location>
</feature>
<evidence type="ECO:0000256" key="2">
    <source>
        <dbReference type="ARBA" id="ARBA00022737"/>
    </source>
</evidence>
<feature type="compositionally biased region" description="Low complexity" evidence="6">
    <location>
        <begin position="1548"/>
        <end position="1560"/>
    </location>
</feature>
<feature type="region of interest" description="Disordered" evidence="6">
    <location>
        <begin position="95"/>
        <end position="119"/>
    </location>
</feature>
<evidence type="ECO:0000256" key="6">
    <source>
        <dbReference type="SAM" id="MobiDB-lite"/>
    </source>
</evidence>
<dbReference type="PROSITE" id="PS50082">
    <property type="entry name" value="WD_REPEATS_2"/>
    <property type="match status" value="5"/>
</dbReference>
<dbReference type="CDD" id="cd05529">
    <property type="entry name" value="Bromo_WDR9_I_like"/>
    <property type="match status" value="1"/>
</dbReference>
<feature type="compositionally biased region" description="Acidic residues" evidence="6">
    <location>
        <begin position="1465"/>
        <end position="1504"/>
    </location>
</feature>
<feature type="repeat" description="WD" evidence="5">
    <location>
        <begin position="374"/>
        <end position="415"/>
    </location>
</feature>
<feature type="compositionally biased region" description="Basic and acidic residues" evidence="6">
    <location>
        <begin position="1402"/>
        <end position="1413"/>
    </location>
</feature>
<dbReference type="PROSITE" id="PS50294">
    <property type="entry name" value="WD_REPEATS_REGION"/>
    <property type="match status" value="3"/>
</dbReference>
<dbReference type="Pfam" id="PF00400">
    <property type="entry name" value="WD40"/>
    <property type="match status" value="6"/>
</dbReference>
<feature type="compositionally biased region" description="Low complexity" evidence="6">
    <location>
        <begin position="1683"/>
        <end position="1711"/>
    </location>
</feature>
<feature type="compositionally biased region" description="Low complexity" evidence="6">
    <location>
        <begin position="837"/>
        <end position="854"/>
    </location>
</feature>
<dbReference type="InterPro" id="IPR036427">
    <property type="entry name" value="Bromodomain-like_sf"/>
</dbReference>
<evidence type="ECO:0000256" key="1">
    <source>
        <dbReference type="ARBA" id="ARBA00022574"/>
    </source>
</evidence>
<dbReference type="FunFam" id="1.20.920.10:FF:000066">
    <property type="entry name" value="Transcription initiation factor TFIID subunit 1"/>
    <property type="match status" value="1"/>
</dbReference>
<dbReference type="InterPro" id="IPR036322">
    <property type="entry name" value="WD40_repeat_dom_sf"/>
</dbReference>
<dbReference type="SUPFAM" id="SSF47370">
    <property type="entry name" value="Bromodomain"/>
    <property type="match status" value="2"/>
</dbReference>
<keyword evidence="1 5" id="KW-0853">WD repeat</keyword>
<dbReference type="InterPro" id="IPR057452">
    <property type="entry name" value="BRWD/PHIP_N"/>
</dbReference>
<dbReference type="Gene3D" id="2.130.10.10">
    <property type="entry name" value="YVTN repeat-like/Quinoprotein amine dehydrogenase"/>
    <property type="match status" value="2"/>
</dbReference>
<evidence type="ECO:0000256" key="3">
    <source>
        <dbReference type="ARBA" id="ARBA00023117"/>
    </source>
</evidence>
<protein>
    <recommendedName>
        <fullName evidence="7">Bromo domain-containing protein</fullName>
    </recommendedName>
</protein>
<dbReference type="SMART" id="SM00320">
    <property type="entry name" value="WD40"/>
    <property type="match status" value="7"/>
</dbReference>
<dbReference type="SUPFAM" id="SSF50978">
    <property type="entry name" value="WD40 repeat-like"/>
    <property type="match status" value="1"/>
</dbReference>
<dbReference type="PROSITE" id="PS50014">
    <property type="entry name" value="BROMODOMAIN_2"/>
    <property type="match status" value="2"/>
</dbReference>
<sequence length="1733" mass="191021">MDESNEALRVVPELYFLIAKFLSGGPLKETAKTLLKELESVEVLPRRLDWEGNEHSQSYDELASQHTDVSWSRLASVCERALSLARSVASLPAPARTVEGSPSVSAAGAPAGSGASPQAELSEKLTARLSLLSESLVRPTPKYASHKQDHSLVRRVMARELGIGNAARPGGRGGLAMFPPRLLSGLQLQRRTLGHLSAVYCLVFDCTGRYVVTGADDLLVKVWSAYDGRLLATLRGAGAEITDVCASPDGALLACGSVERLVRVWDLCTGAPTAVLHAHAGTITAVHWAPLAHDVRWLASTSTDGSVAFWTCADGQFLSQPVQYVERLRPGACHMICAAWSAGGAFLAAGSADHHVRLYAVHREPGGPRRVLETAVHNDAVDSIAWAHRGLRFVSGSKDGTAALWTLHATQWRHTLLLPQSTAAEGKKLKVTMVCWDCSDAYVITAVSDCTIRVWCSRTCAQVNCLKGHRDEAYVLEAHPFLPSVLLSAGHDGQLFVWDAEHGEVLAQFHNHIDGQGDGAIFDAKWGGGATVAASDSHGHLLLLGLGHGHRLLRSLPTELFFHTDYRPLVRDALGGALDEQTETPPHLMPPPFLVDVEGAPHPPHLQRLVPGRELLTLSQLIPAAPAHRALDRMIQGPIVAPHGVWRGEGVRHTAGSWQAGDPLLVPHSTRPLVQPLSAEQARRVQQKHAEMYSWEQAWFRREMRRRPLMISTQQAHAPRGPRKKPGRPHAPAPRPRPRPVPMEEPPEPDSVSSDTSDESVRLSGSAHDSRDSRTSRSTRSSGTASDSSSSSSSQYSDWEAGAALAPPARARRRPLPANRYSPSAVTTKRQERTDGPVPTTSAASPTTPEDSATAVAAAPIELSEAYRVGEWLTAVSPRKAPYHPQMGDECLYFRLGHQRYFEAVAEKDLYKINPRDKPWERTHVNECEVVKVIGIKYVIKPPRVVCLRLACVLDAGRARTFTVRYHDMPDVIDFLVLRQQYEAATARHWGQGDRFRCMIDDSWWTGIVLERTEPGPGGGGTGGAAGAFSVRWDNGEVERLSPWDLEPIDMERLPSEPGGSIGVLPHELEAVLYRPEPHEWPPRGDRSAACRAIAQHVSQVMSLSVAEPFVAPVDLQQYPAYARVVPYPIDLATVRARFDNLFYRRAAAAQFDVRYLATNAEQFNEPHSPIVRQARLVTDLLLHIISHWREVDVLSKYRELAASYHSSDDEPLSKRTARGSRASEHQSWEAWCSSVLDELLRSPDAEPFKQPVPKEVAPDYSLVVPHPMDLGTVRARLSRGRYARREQFASDVRRVFANSRLYNTNKRSRIYSMTVRLSALFESLWSRSPASPAPARHTRRTRHSRRQRSGRRRLREAANEAMNGNHDPSTTNNVHHSDESSSESETLAATSRRVHARAARGSRDSWDSDAPLHTHTKGKGVGKKSKSSSNSNEPVAGTSGVQHVSYAQTNGLPSGSEGEALLEAAEDSNSDSDSPEYQDIQVVEEELAEDELELTYEEPEEVLESVRGGRGSRKRRRVSDSGSGSSLARRWRHKPHHTKRTRERFTSVSSQSSNSSAYSAPDDARRYESDHSYRPRYSTDDDAPLHLYRQRQEGGGEAARAGPSSGRRHNGHARGVKLRARRSPRQYNEDSEEDSVAAISKRTQHHHQQQRRQQQQQHRRQHHAAQSIAAVDADHNYFNGHAPARPARASPARGPAPDHNAHNGAAAPAAVSISSRGRVRKLTAKARGLLRE</sequence>
<feature type="compositionally biased region" description="Basic residues" evidence="6">
    <location>
        <begin position="1530"/>
        <end position="1543"/>
    </location>
</feature>